<dbReference type="GO" id="GO:0005524">
    <property type="term" value="F:ATP binding"/>
    <property type="evidence" value="ECO:0007669"/>
    <property type="project" value="UniProtKB-KW"/>
</dbReference>
<organism evidence="8 9">
    <name type="scientific">Ricinus communis</name>
    <name type="common">Castor bean</name>
    <dbReference type="NCBI Taxonomy" id="3988"/>
    <lineage>
        <taxon>Eukaryota</taxon>
        <taxon>Viridiplantae</taxon>
        <taxon>Streptophyta</taxon>
        <taxon>Embryophyta</taxon>
        <taxon>Tracheophyta</taxon>
        <taxon>Spermatophyta</taxon>
        <taxon>Magnoliopsida</taxon>
        <taxon>eudicotyledons</taxon>
        <taxon>Gunneridae</taxon>
        <taxon>Pentapetalae</taxon>
        <taxon>rosids</taxon>
        <taxon>fabids</taxon>
        <taxon>Malpighiales</taxon>
        <taxon>Euphorbiaceae</taxon>
        <taxon>Acalyphoideae</taxon>
        <taxon>Acalypheae</taxon>
        <taxon>Ricinus</taxon>
    </lineage>
</organism>
<evidence type="ECO:0000256" key="1">
    <source>
        <dbReference type="ARBA" id="ARBA00001947"/>
    </source>
</evidence>
<comment type="cofactor">
    <cofactor evidence="1">
        <name>Zn(2+)</name>
        <dbReference type="ChEBI" id="CHEBI:29105"/>
    </cofactor>
</comment>
<gene>
    <name evidence="8" type="ORF">RCOM_0300140</name>
</gene>
<dbReference type="eggNOG" id="KOG0731">
    <property type="taxonomic scope" value="Eukaryota"/>
</dbReference>
<dbReference type="SUPFAM" id="SSF52540">
    <property type="entry name" value="P-loop containing nucleoside triphosphate hydrolases"/>
    <property type="match status" value="1"/>
</dbReference>
<reference evidence="9" key="1">
    <citation type="journal article" date="2010" name="Nat. Biotechnol.">
        <title>Draft genome sequence of the oilseed species Ricinus communis.</title>
        <authorList>
            <person name="Chan A.P."/>
            <person name="Crabtree J."/>
            <person name="Zhao Q."/>
            <person name="Lorenzi H."/>
            <person name="Orvis J."/>
            <person name="Puiu D."/>
            <person name="Melake-Berhan A."/>
            <person name="Jones K.M."/>
            <person name="Redman J."/>
            <person name="Chen G."/>
            <person name="Cahoon E.B."/>
            <person name="Gedil M."/>
            <person name="Stanke M."/>
            <person name="Haas B.J."/>
            <person name="Wortman J.R."/>
            <person name="Fraser-Liggett C.M."/>
            <person name="Ravel J."/>
            <person name="Rabinowicz P.D."/>
        </authorList>
    </citation>
    <scope>NUCLEOTIDE SEQUENCE [LARGE SCALE GENOMIC DNA]</scope>
    <source>
        <strain evidence="9">cv. Hale</strain>
    </source>
</reference>
<keyword evidence="9" id="KW-1185">Reference proteome</keyword>
<dbReference type="PANTHER" id="PTHR43655:SF2">
    <property type="entry name" value="AFG3 LIKE MATRIX AAA PEPTIDASE SUBUNIT 2, ISOFORM A"/>
    <property type="match status" value="1"/>
</dbReference>
<evidence type="ECO:0000313" key="9">
    <source>
        <dbReference type="Proteomes" id="UP000008311"/>
    </source>
</evidence>
<protein>
    <recommendedName>
        <fullName evidence="7">ATPase AAA-type core domain-containing protein</fullName>
    </recommendedName>
</protein>
<name>B9T674_RICCO</name>
<dbReference type="GO" id="GO:0046872">
    <property type="term" value="F:metal ion binding"/>
    <property type="evidence" value="ECO:0007669"/>
    <property type="project" value="UniProtKB-KW"/>
</dbReference>
<proteinExistence type="predicted"/>
<dbReference type="STRING" id="3988.B9T674"/>
<evidence type="ECO:0000256" key="6">
    <source>
        <dbReference type="ARBA" id="ARBA00023049"/>
    </source>
</evidence>
<evidence type="ECO:0000256" key="5">
    <source>
        <dbReference type="ARBA" id="ARBA00022840"/>
    </source>
</evidence>
<dbReference type="Gene3D" id="3.40.50.300">
    <property type="entry name" value="P-loop containing nucleotide triphosphate hydrolases"/>
    <property type="match status" value="1"/>
</dbReference>
<dbReference type="InterPro" id="IPR027417">
    <property type="entry name" value="P-loop_NTPase"/>
</dbReference>
<evidence type="ECO:0000313" key="8">
    <source>
        <dbReference type="EMBL" id="EEF28630.1"/>
    </source>
</evidence>
<evidence type="ECO:0000256" key="2">
    <source>
        <dbReference type="ARBA" id="ARBA00022723"/>
    </source>
</evidence>
<dbReference type="InterPro" id="IPR050928">
    <property type="entry name" value="ATP-dep_Zn_Metalloprotease"/>
</dbReference>
<dbReference type="Proteomes" id="UP000008311">
    <property type="component" value="Unassembled WGS sequence"/>
</dbReference>
<dbReference type="GO" id="GO:0016887">
    <property type="term" value="F:ATP hydrolysis activity"/>
    <property type="evidence" value="ECO:0007669"/>
    <property type="project" value="InterPro"/>
</dbReference>
<keyword evidence="6" id="KW-0378">Hydrolase</keyword>
<evidence type="ECO:0000256" key="3">
    <source>
        <dbReference type="ARBA" id="ARBA00022741"/>
    </source>
</evidence>
<accession>B9T674</accession>
<keyword evidence="6" id="KW-0482">Metalloprotease</keyword>
<dbReference type="Pfam" id="PF00004">
    <property type="entry name" value="AAA"/>
    <property type="match status" value="1"/>
</dbReference>
<keyword evidence="2" id="KW-0479">Metal-binding</keyword>
<dbReference type="AlphaFoldDB" id="B9T674"/>
<dbReference type="InterPro" id="IPR003959">
    <property type="entry name" value="ATPase_AAA_core"/>
</dbReference>
<evidence type="ECO:0000259" key="7">
    <source>
        <dbReference type="Pfam" id="PF00004"/>
    </source>
</evidence>
<evidence type="ECO:0000256" key="4">
    <source>
        <dbReference type="ARBA" id="ARBA00022833"/>
    </source>
</evidence>
<feature type="domain" description="ATPase AAA-type core" evidence="7">
    <location>
        <begin position="2"/>
        <end position="37"/>
    </location>
</feature>
<keyword evidence="5" id="KW-0067">ATP-binding</keyword>
<keyword evidence="4" id="KW-0862">Zinc</keyword>
<sequence>MFVGVGPSKMRNLFQEARQCAPSIILIDEIGRGGSSQVPKIAGGTDIANVCNEAAVIVAKE</sequence>
<keyword evidence="3" id="KW-0547">Nucleotide-binding</keyword>
<dbReference type="GO" id="GO:0008237">
    <property type="term" value="F:metallopeptidase activity"/>
    <property type="evidence" value="ECO:0007669"/>
    <property type="project" value="UniProtKB-KW"/>
</dbReference>
<dbReference type="InParanoid" id="B9T674"/>
<dbReference type="PANTHER" id="PTHR43655">
    <property type="entry name" value="ATP-DEPENDENT PROTEASE"/>
    <property type="match status" value="1"/>
</dbReference>
<dbReference type="EMBL" id="EQ974585">
    <property type="protein sequence ID" value="EEF28630.1"/>
    <property type="molecule type" value="Genomic_DNA"/>
</dbReference>
<keyword evidence="6" id="KW-0645">Protease</keyword>